<name>A0ABR6Z360_9BURK</name>
<dbReference type="RefSeq" id="WP_222616362.1">
    <property type="nucleotide sequence ID" value="NZ_JACOFX010000001.1"/>
</dbReference>
<reference evidence="2 3" key="1">
    <citation type="submission" date="2020-08" db="EMBL/GenBank/DDBJ databases">
        <title>Novel species isolated from subtropical streams in China.</title>
        <authorList>
            <person name="Lu H."/>
        </authorList>
    </citation>
    <scope>NUCLEOTIDE SEQUENCE [LARGE SCALE GENOMIC DNA]</scope>
    <source>
        <strain evidence="2 3">NL8W</strain>
    </source>
</reference>
<evidence type="ECO:0000256" key="1">
    <source>
        <dbReference type="SAM" id="MobiDB-lite"/>
    </source>
</evidence>
<comment type="caution">
    <text evidence="2">The sequence shown here is derived from an EMBL/GenBank/DDBJ whole genome shotgun (WGS) entry which is preliminary data.</text>
</comment>
<gene>
    <name evidence="2" type="ORF">H8L47_01380</name>
</gene>
<proteinExistence type="predicted"/>
<accession>A0ABR6Z360</accession>
<sequence>MGRKSERKSVLSGALTLTAEKTVDSKAPGTNALKSIAEQAGLTNVVQALKAIAEAKATTEAQATTEIEESPVVPRPRSVDAMSHVQLKEYAAEIGIQQRDIDGLTEDRLRQNCKARIFTSMEDE</sequence>
<protein>
    <submittedName>
        <fullName evidence="2">Uncharacterized protein</fullName>
    </submittedName>
</protein>
<evidence type="ECO:0000313" key="3">
    <source>
        <dbReference type="Proteomes" id="UP000646911"/>
    </source>
</evidence>
<dbReference type="Proteomes" id="UP000646911">
    <property type="component" value="Unassembled WGS sequence"/>
</dbReference>
<feature type="region of interest" description="Disordered" evidence="1">
    <location>
        <begin position="57"/>
        <end position="78"/>
    </location>
</feature>
<keyword evidence="3" id="KW-1185">Reference proteome</keyword>
<dbReference type="EMBL" id="JACOFX010000001">
    <property type="protein sequence ID" value="MBC3906210.1"/>
    <property type="molecule type" value="Genomic_DNA"/>
</dbReference>
<organism evidence="2 3">
    <name type="scientific">Undibacterium umbellatum</name>
    <dbReference type="NCBI Taxonomy" id="2762300"/>
    <lineage>
        <taxon>Bacteria</taxon>
        <taxon>Pseudomonadati</taxon>
        <taxon>Pseudomonadota</taxon>
        <taxon>Betaproteobacteria</taxon>
        <taxon>Burkholderiales</taxon>
        <taxon>Oxalobacteraceae</taxon>
        <taxon>Undibacterium</taxon>
    </lineage>
</organism>
<evidence type="ECO:0000313" key="2">
    <source>
        <dbReference type="EMBL" id="MBC3906210.1"/>
    </source>
</evidence>